<comment type="caution">
    <text evidence="1">The sequence shown here is derived from an EMBL/GenBank/DDBJ whole genome shotgun (WGS) entry which is preliminary data.</text>
</comment>
<organism evidence="1 2">
    <name type="scientific">Fervidicola ferrireducens</name>
    <dbReference type="NCBI Taxonomy" id="520764"/>
    <lineage>
        <taxon>Bacteria</taxon>
        <taxon>Bacillati</taxon>
        <taxon>Bacillota</taxon>
        <taxon>Clostridia</taxon>
        <taxon>Thermosediminibacterales</taxon>
        <taxon>Thermosediminibacteraceae</taxon>
        <taxon>Fervidicola</taxon>
    </lineage>
</organism>
<protein>
    <submittedName>
        <fullName evidence="1">Uncharacterized protein</fullName>
    </submittedName>
</protein>
<dbReference type="EMBL" id="LOED01000026">
    <property type="protein sequence ID" value="KXG75525.1"/>
    <property type="molecule type" value="Genomic_DNA"/>
</dbReference>
<evidence type="ECO:0000313" key="2">
    <source>
        <dbReference type="Proteomes" id="UP000070427"/>
    </source>
</evidence>
<evidence type="ECO:0000313" key="1">
    <source>
        <dbReference type="EMBL" id="KXG75525.1"/>
    </source>
</evidence>
<dbReference type="AlphaFoldDB" id="A0A140L4Q0"/>
<sequence length="77" mass="8403">MGYLSEVAIVIEDYGIKLFRVLEVPYEKDGVCLYFNGKPKLLCECAYNDITEAMLSTLHSQLPAACRSGGLPAGVNC</sequence>
<proteinExistence type="predicted"/>
<dbReference type="Proteomes" id="UP000070427">
    <property type="component" value="Unassembled WGS sequence"/>
</dbReference>
<dbReference type="RefSeq" id="WP_066354309.1">
    <property type="nucleotide sequence ID" value="NZ_LOED01000026.1"/>
</dbReference>
<accession>A0A140L4Q0</accession>
<gene>
    <name evidence="1" type="ORF">AN618_18980</name>
</gene>
<reference evidence="1 2" key="1">
    <citation type="submission" date="2015-12" db="EMBL/GenBank/DDBJ databases">
        <title>Draft genome sequnece of Fervidicola ferrireducens strain Y170.</title>
        <authorList>
            <person name="Patel B.K."/>
        </authorList>
    </citation>
    <scope>NUCLEOTIDE SEQUENCE [LARGE SCALE GENOMIC DNA]</scope>
    <source>
        <strain evidence="1 2">Y170</strain>
    </source>
</reference>
<dbReference type="InParanoid" id="A0A140L4Q0"/>
<keyword evidence="2" id="KW-1185">Reference proteome</keyword>
<name>A0A140L4Q0_9FIRM</name>